<comment type="caution">
    <text evidence="1">The sequence shown here is derived from an EMBL/GenBank/DDBJ whole genome shotgun (WGS) entry which is preliminary data.</text>
</comment>
<reference evidence="1" key="1">
    <citation type="submission" date="2023-03" db="EMBL/GenBank/DDBJ databases">
        <title>Massive genome expansion in bonnet fungi (Mycena s.s.) driven by repeated elements and novel gene families across ecological guilds.</title>
        <authorList>
            <consortium name="Lawrence Berkeley National Laboratory"/>
            <person name="Harder C.B."/>
            <person name="Miyauchi S."/>
            <person name="Viragh M."/>
            <person name="Kuo A."/>
            <person name="Thoen E."/>
            <person name="Andreopoulos B."/>
            <person name="Lu D."/>
            <person name="Skrede I."/>
            <person name="Drula E."/>
            <person name="Henrissat B."/>
            <person name="Morin E."/>
            <person name="Kohler A."/>
            <person name="Barry K."/>
            <person name="LaButti K."/>
            <person name="Morin E."/>
            <person name="Salamov A."/>
            <person name="Lipzen A."/>
            <person name="Mereny Z."/>
            <person name="Hegedus B."/>
            <person name="Baldrian P."/>
            <person name="Stursova M."/>
            <person name="Weitz H."/>
            <person name="Taylor A."/>
            <person name="Grigoriev I.V."/>
            <person name="Nagy L.G."/>
            <person name="Martin F."/>
            <person name="Kauserud H."/>
        </authorList>
    </citation>
    <scope>NUCLEOTIDE SEQUENCE</scope>
    <source>
        <strain evidence="1">9284</strain>
    </source>
</reference>
<accession>A0AAD7FBL0</accession>
<dbReference type="EMBL" id="JARKIF010000034">
    <property type="protein sequence ID" value="KAJ7610771.1"/>
    <property type="molecule type" value="Genomic_DNA"/>
</dbReference>
<gene>
    <name evidence="1" type="ORF">FB45DRAFT_875534</name>
</gene>
<protein>
    <submittedName>
        <fullName evidence="1">Uncharacterized protein</fullName>
    </submittedName>
</protein>
<sequence>MTILGPSNYAHPAESWLAQCSQFSTGDVHTTYSTLTRLQLDLLRRSIQDFSVEYNQSIQKCLHLPSQLEFHGAQTQVDKNEYVRITYDYPLAAAKAFSTLSEKDHFNFVYVSGEG</sequence>
<proteinExistence type="predicted"/>
<organism evidence="1 2">
    <name type="scientific">Roridomyces roridus</name>
    <dbReference type="NCBI Taxonomy" id="1738132"/>
    <lineage>
        <taxon>Eukaryota</taxon>
        <taxon>Fungi</taxon>
        <taxon>Dikarya</taxon>
        <taxon>Basidiomycota</taxon>
        <taxon>Agaricomycotina</taxon>
        <taxon>Agaricomycetes</taxon>
        <taxon>Agaricomycetidae</taxon>
        <taxon>Agaricales</taxon>
        <taxon>Marasmiineae</taxon>
        <taxon>Mycenaceae</taxon>
        <taxon>Roridomyces</taxon>
    </lineage>
</organism>
<dbReference type="Proteomes" id="UP001221142">
    <property type="component" value="Unassembled WGS sequence"/>
</dbReference>
<name>A0AAD7FBL0_9AGAR</name>
<keyword evidence="2" id="KW-1185">Reference proteome</keyword>
<dbReference type="AlphaFoldDB" id="A0AAD7FBL0"/>
<evidence type="ECO:0000313" key="1">
    <source>
        <dbReference type="EMBL" id="KAJ7610771.1"/>
    </source>
</evidence>
<evidence type="ECO:0000313" key="2">
    <source>
        <dbReference type="Proteomes" id="UP001221142"/>
    </source>
</evidence>